<dbReference type="InterPro" id="IPR029034">
    <property type="entry name" value="Cystine-knot_cytokine"/>
</dbReference>
<comment type="similarity">
    <text evidence="2">Belongs to the IL-17 family.</text>
</comment>
<keyword evidence="6" id="KW-1185">Reference proteome</keyword>
<comment type="subcellular location">
    <subcellularLocation>
        <location evidence="1">Secreted</location>
    </subcellularLocation>
</comment>
<reference evidence="5 6" key="1">
    <citation type="submission" date="2024-01" db="EMBL/GenBank/DDBJ databases">
        <title>The genome of the rayed Mediterranean limpet Patella caerulea (Linnaeus, 1758).</title>
        <authorList>
            <person name="Anh-Thu Weber A."/>
            <person name="Halstead-Nussloch G."/>
        </authorList>
    </citation>
    <scope>NUCLEOTIDE SEQUENCE [LARGE SCALE GENOMIC DNA]</scope>
    <source>
        <strain evidence="5">AATW-2023a</strain>
        <tissue evidence="5">Whole specimen</tissue>
    </source>
</reference>
<evidence type="ECO:0000313" key="5">
    <source>
        <dbReference type="EMBL" id="KAK6190212.1"/>
    </source>
</evidence>
<proteinExistence type="inferred from homology"/>
<dbReference type="GO" id="GO:0005125">
    <property type="term" value="F:cytokine activity"/>
    <property type="evidence" value="ECO:0007669"/>
    <property type="project" value="InterPro"/>
</dbReference>
<dbReference type="InterPro" id="IPR010345">
    <property type="entry name" value="IL-17_fam"/>
</dbReference>
<protein>
    <recommendedName>
        <fullName evidence="7">Interleukin 17-like protein</fullName>
    </recommendedName>
</protein>
<evidence type="ECO:0000256" key="2">
    <source>
        <dbReference type="ARBA" id="ARBA00007236"/>
    </source>
</evidence>
<evidence type="ECO:0000256" key="4">
    <source>
        <dbReference type="ARBA" id="ARBA00022729"/>
    </source>
</evidence>
<organism evidence="5 6">
    <name type="scientific">Patella caerulea</name>
    <name type="common">Rayed Mediterranean limpet</name>
    <dbReference type="NCBI Taxonomy" id="87958"/>
    <lineage>
        <taxon>Eukaryota</taxon>
        <taxon>Metazoa</taxon>
        <taxon>Spiralia</taxon>
        <taxon>Lophotrochozoa</taxon>
        <taxon>Mollusca</taxon>
        <taxon>Gastropoda</taxon>
        <taxon>Patellogastropoda</taxon>
        <taxon>Patelloidea</taxon>
        <taxon>Patellidae</taxon>
        <taxon>Patella</taxon>
    </lineage>
</organism>
<accession>A0AAN8K6L2</accession>
<keyword evidence="3" id="KW-0964">Secreted</keyword>
<dbReference type="SUPFAM" id="SSF57501">
    <property type="entry name" value="Cystine-knot cytokines"/>
    <property type="match status" value="1"/>
</dbReference>
<dbReference type="Proteomes" id="UP001347796">
    <property type="component" value="Unassembled WGS sequence"/>
</dbReference>
<evidence type="ECO:0008006" key="7">
    <source>
        <dbReference type="Google" id="ProtNLM"/>
    </source>
</evidence>
<sequence>MLDFVYALPNFSMQTSNNSVKPHNDQKSSNIRYLFEDLDHDAKVLGSINSTIEVKSTPIKSTCPSEVGTEDSVWQRSICPWEYKAVYLGNDYDPPSYTEAVCICDRCIGLSNSRNRCESIKADVLVLKKEECILAKCSYKKIIIQGVTVGCTCAGPRT</sequence>
<comment type="caution">
    <text evidence="5">The sequence shown here is derived from an EMBL/GenBank/DDBJ whole genome shotgun (WGS) entry which is preliminary data.</text>
</comment>
<dbReference type="Gene3D" id="2.10.90.10">
    <property type="entry name" value="Cystine-knot cytokines"/>
    <property type="match status" value="1"/>
</dbReference>
<name>A0AAN8K6L2_PATCE</name>
<dbReference type="Pfam" id="PF06083">
    <property type="entry name" value="IL17"/>
    <property type="match status" value="1"/>
</dbReference>
<evidence type="ECO:0000256" key="3">
    <source>
        <dbReference type="ARBA" id="ARBA00022525"/>
    </source>
</evidence>
<dbReference type="GO" id="GO:0005576">
    <property type="term" value="C:extracellular region"/>
    <property type="evidence" value="ECO:0007669"/>
    <property type="project" value="UniProtKB-SubCell"/>
</dbReference>
<dbReference type="EMBL" id="JAZGQO010000002">
    <property type="protein sequence ID" value="KAK6190212.1"/>
    <property type="molecule type" value="Genomic_DNA"/>
</dbReference>
<keyword evidence="4" id="KW-0732">Signal</keyword>
<evidence type="ECO:0000313" key="6">
    <source>
        <dbReference type="Proteomes" id="UP001347796"/>
    </source>
</evidence>
<gene>
    <name evidence="5" type="ORF">SNE40_002131</name>
</gene>
<dbReference type="AlphaFoldDB" id="A0AAN8K6L2"/>
<evidence type="ECO:0000256" key="1">
    <source>
        <dbReference type="ARBA" id="ARBA00004613"/>
    </source>
</evidence>